<evidence type="ECO:0000256" key="2">
    <source>
        <dbReference type="ARBA" id="ARBA00022448"/>
    </source>
</evidence>
<evidence type="ECO:0000313" key="12">
    <source>
        <dbReference type="EMBL" id="MST71242.1"/>
    </source>
</evidence>
<keyword evidence="4 10" id="KW-0812">Transmembrane</keyword>
<dbReference type="SMART" id="SM00382">
    <property type="entry name" value="AAA"/>
    <property type="match status" value="1"/>
</dbReference>
<keyword evidence="2" id="KW-0813">Transport</keyword>
<dbReference type="AlphaFoldDB" id="A0A6N7X6T2"/>
<keyword evidence="13" id="KW-1185">Reference proteome</keyword>
<dbReference type="SUPFAM" id="SSF52540">
    <property type="entry name" value="P-loop containing nucleoside triphosphate hydrolases"/>
    <property type="match status" value="1"/>
</dbReference>
<name>A0A6N7X6T2_9FIRM</name>
<organism evidence="12 13">
    <name type="scientific">Mogibacterium kristiansenii</name>
    <dbReference type="NCBI Taxonomy" id="2606708"/>
    <lineage>
        <taxon>Bacteria</taxon>
        <taxon>Bacillati</taxon>
        <taxon>Bacillota</taxon>
        <taxon>Clostridia</taxon>
        <taxon>Peptostreptococcales</taxon>
        <taxon>Anaerovoracaceae</taxon>
        <taxon>Mogibacterium</taxon>
    </lineage>
</organism>
<dbReference type="Pfam" id="PF00005">
    <property type="entry name" value="ABC_tran"/>
    <property type="match status" value="1"/>
</dbReference>
<dbReference type="InterPro" id="IPR027417">
    <property type="entry name" value="P-loop_NTPase"/>
</dbReference>
<evidence type="ECO:0000256" key="1">
    <source>
        <dbReference type="ARBA" id="ARBA00004429"/>
    </source>
</evidence>
<dbReference type="PROSITE" id="PS00211">
    <property type="entry name" value="ABC_TRANSPORTER_1"/>
    <property type="match status" value="1"/>
</dbReference>
<evidence type="ECO:0000256" key="6">
    <source>
        <dbReference type="ARBA" id="ARBA00022840"/>
    </source>
</evidence>
<reference evidence="12 13" key="1">
    <citation type="submission" date="2019-08" db="EMBL/GenBank/DDBJ databases">
        <title>In-depth cultivation of the pig gut microbiome towards novel bacterial diversity and tailored functional studies.</title>
        <authorList>
            <person name="Wylensek D."/>
            <person name="Hitch T.C.A."/>
            <person name="Clavel T."/>
        </authorList>
    </citation>
    <scope>NUCLEOTIDE SEQUENCE [LARGE SCALE GENOMIC DNA]</scope>
    <source>
        <strain evidence="12 13">WCA-MUC-591-APC-4B</strain>
    </source>
</reference>
<dbReference type="InterPro" id="IPR017911">
    <property type="entry name" value="MacB-like_ATP-bd"/>
</dbReference>
<dbReference type="GO" id="GO:0098796">
    <property type="term" value="C:membrane protein complex"/>
    <property type="evidence" value="ECO:0007669"/>
    <property type="project" value="UniProtKB-ARBA"/>
</dbReference>
<evidence type="ECO:0000313" key="13">
    <source>
        <dbReference type="Proteomes" id="UP000469424"/>
    </source>
</evidence>
<dbReference type="RefSeq" id="WP_154554803.1">
    <property type="nucleotide sequence ID" value="NZ_VUNA01000017.1"/>
</dbReference>
<evidence type="ECO:0000256" key="9">
    <source>
        <dbReference type="ARBA" id="ARBA00038388"/>
    </source>
</evidence>
<dbReference type="PANTHER" id="PTHR42798:SF6">
    <property type="entry name" value="CELL DIVISION ATP-BINDING PROTEIN FTSE"/>
    <property type="match status" value="1"/>
</dbReference>
<keyword evidence="7 10" id="KW-1133">Transmembrane helix</keyword>
<evidence type="ECO:0000256" key="10">
    <source>
        <dbReference type="SAM" id="Phobius"/>
    </source>
</evidence>
<evidence type="ECO:0000256" key="7">
    <source>
        <dbReference type="ARBA" id="ARBA00022989"/>
    </source>
</evidence>
<comment type="similarity">
    <text evidence="9">Belongs to the ABC transporter superfamily. Macrolide exporter (TC 3.A.1.122) family.</text>
</comment>
<evidence type="ECO:0000256" key="4">
    <source>
        <dbReference type="ARBA" id="ARBA00022692"/>
    </source>
</evidence>
<gene>
    <name evidence="12" type="ORF">FYJ65_07985</name>
</gene>
<keyword evidence="6 12" id="KW-0067">ATP-binding</keyword>
<sequence length="1154" mass="127262">MLQIKNIRKEYRTGGLVQKALDGVSLNFRDSEFAAILGPSGSGKTTLLNVLGGLDRYDSGDLIINGTSTKKYTDRDWDSYRNHTIGFVFQSYNLIPHQTILSNVELALTISGIGKEERRNKAAEALAKVGLGDQLHKKPGQLSGGQMQRVAIARALVNDPDILLADEPTGALDSVTSVQIMDILKEVAEDHLVIMVTHNPELAREYADRIVELKDGNIISDSRPFSVSKEEAGKAVHRNLGKAAMNFATALQLSFNNLKTKKARTILVAFAGSIGIIGIAMILSLSNGVNNYIRGVEEDTIREYPLTVDSSGFDMSAMFTRGGDGDAGKSAKKGEIRELQTVTNMASVMESNDLKSLKKYIDSGKSNLEKHTRAIEYSYDVKPQIFRKVDTEYRKVNPDETRKKMGMSISSSMAYSSMMSTDVFHQLPSDPSLYRDEYDVKAGHWPKKYNECVLVLSKEGMASDIALYAMGLKNMNDLDKMLKDFSKGKDVHLDEDQTETFNYNDCMGIKFKMIGSSDYYTYDSSQNVWVDRSEDDSHMDRVIGKGEDLKIVGVVKPKKDVDFTVLNGDIYYPASLTDHMIQKAADSKVVRAQKKSRDINILTGKEFGEESDGPDFESMFSFDKNAFAKAFQFDPSQIGKAMKAPSKKMDMSGLIDPKAVTQIPGMSQGDIQKLMQSTKLNFTQESLQELFGGLMKGFLEYSEKKGTDYTKMNTAFQDYMNSPAARKILSDNMSRILKTHVEEQLKDENLQDTMKDVLQDFPKYLKDKGITDPDGITDETIDGFLASQGVQDKLSAKMTSLKTKLENVEISDEDGERIMTELMEGYAKFAKENNYPTTQQMQQDFQEYLSTPEAQKIINSTVAKSMDTSALEKNLAAAMSGYTAKAVASMSEKLVSGMMTSYMKSMGSLDFSKAFKIDTDAFADAMGMNMSESEIQSLITSLMNTQANTYEGNMKSFGYAKKSNPTQIAIYAKDYESKAEVKDILDGYNRKMVKSGKTDQEITYNDLAGALMGSVTNIIDAISYVLIAFVSISLVVSSIMIGVITYISVLERRKEIGILRAIGASKRNVGQVFNAETFIIGALAGLIGIGVTEILIIPTNIIIGHVTSVNMQVSLPVVGGIVLVILSIILTLIGGIIPSRKAAKSDPVTALRVD</sequence>
<evidence type="ECO:0000256" key="5">
    <source>
        <dbReference type="ARBA" id="ARBA00022741"/>
    </source>
</evidence>
<comment type="subcellular location">
    <subcellularLocation>
        <location evidence="1">Cell inner membrane</location>
        <topology evidence="1">Multi-pass membrane protein</topology>
    </subcellularLocation>
</comment>
<dbReference type="InterPro" id="IPR017871">
    <property type="entry name" value="ABC_transporter-like_CS"/>
</dbReference>
<keyword evidence="5" id="KW-0547">Nucleotide-binding</keyword>
<feature type="transmembrane region" description="Helical" evidence="10">
    <location>
        <begin position="1021"/>
        <end position="1050"/>
    </location>
</feature>
<dbReference type="Pfam" id="PF02687">
    <property type="entry name" value="FtsX"/>
    <property type="match status" value="1"/>
</dbReference>
<dbReference type="GO" id="GO:0022857">
    <property type="term" value="F:transmembrane transporter activity"/>
    <property type="evidence" value="ECO:0007669"/>
    <property type="project" value="UniProtKB-ARBA"/>
</dbReference>
<dbReference type="Gene3D" id="3.40.50.300">
    <property type="entry name" value="P-loop containing nucleotide triphosphate hydrolases"/>
    <property type="match status" value="1"/>
</dbReference>
<keyword evidence="8 10" id="KW-0472">Membrane</keyword>
<dbReference type="FunFam" id="3.40.50.300:FF:000032">
    <property type="entry name" value="Export ABC transporter ATP-binding protein"/>
    <property type="match status" value="1"/>
</dbReference>
<evidence type="ECO:0000256" key="3">
    <source>
        <dbReference type="ARBA" id="ARBA00022475"/>
    </source>
</evidence>
<dbReference type="PANTHER" id="PTHR42798">
    <property type="entry name" value="LIPOPROTEIN-RELEASING SYSTEM ATP-BINDING PROTEIN LOLD"/>
    <property type="match status" value="1"/>
</dbReference>
<feature type="transmembrane region" description="Helical" evidence="10">
    <location>
        <begin position="266"/>
        <end position="285"/>
    </location>
</feature>
<dbReference type="GO" id="GO:0005886">
    <property type="term" value="C:plasma membrane"/>
    <property type="evidence" value="ECO:0007669"/>
    <property type="project" value="UniProtKB-SubCell"/>
</dbReference>
<dbReference type="InterPro" id="IPR003593">
    <property type="entry name" value="AAA+_ATPase"/>
</dbReference>
<keyword evidence="3" id="KW-1003">Cell membrane</keyword>
<evidence type="ECO:0000259" key="11">
    <source>
        <dbReference type="PROSITE" id="PS50893"/>
    </source>
</evidence>
<feature type="transmembrane region" description="Helical" evidence="10">
    <location>
        <begin position="1117"/>
        <end position="1137"/>
    </location>
</feature>
<dbReference type="GO" id="GO:0016887">
    <property type="term" value="F:ATP hydrolysis activity"/>
    <property type="evidence" value="ECO:0007669"/>
    <property type="project" value="InterPro"/>
</dbReference>
<dbReference type="CDD" id="cd03255">
    <property type="entry name" value="ABC_MJ0796_LolCDE_FtsE"/>
    <property type="match status" value="1"/>
</dbReference>
<dbReference type="EMBL" id="VUNA01000017">
    <property type="protein sequence ID" value="MST71242.1"/>
    <property type="molecule type" value="Genomic_DNA"/>
</dbReference>
<feature type="transmembrane region" description="Helical" evidence="10">
    <location>
        <begin position="1071"/>
        <end position="1097"/>
    </location>
</feature>
<feature type="domain" description="ABC transporter" evidence="11">
    <location>
        <begin position="2"/>
        <end position="240"/>
    </location>
</feature>
<evidence type="ECO:0000256" key="8">
    <source>
        <dbReference type="ARBA" id="ARBA00023136"/>
    </source>
</evidence>
<proteinExistence type="inferred from homology"/>
<dbReference type="InterPro" id="IPR003838">
    <property type="entry name" value="ABC3_permease_C"/>
</dbReference>
<dbReference type="Proteomes" id="UP000469424">
    <property type="component" value="Unassembled WGS sequence"/>
</dbReference>
<comment type="caution">
    <text evidence="12">The sequence shown here is derived from an EMBL/GenBank/DDBJ whole genome shotgun (WGS) entry which is preliminary data.</text>
</comment>
<accession>A0A6N7X6T2</accession>
<dbReference type="PROSITE" id="PS50893">
    <property type="entry name" value="ABC_TRANSPORTER_2"/>
    <property type="match status" value="1"/>
</dbReference>
<dbReference type="GO" id="GO:0005524">
    <property type="term" value="F:ATP binding"/>
    <property type="evidence" value="ECO:0007669"/>
    <property type="project" value="UniProtKB-KW"/>
</dbReference>
<protein>
    <submittedName>
        <fullName evidence="12">ABC transporter ATP-binding protein/permease</fullName>
    </submittedName>
</protein>
<dbReference type="InterPro" id="IPR003439">
    <property type="entry name" value="ABC_transporter-like_ATP-bd"/>
</dbReference>